<proteinExistence type="predicted"/>
<dbReference type="EMBL" id="JANPWB010000009">
    <property type="protein sequence ID" value="KAJ1152034.1"/>
    <property type="molecule type" value="Genomic_DNA"/>
</dbReference>
<accession>A0AAV7RIE8</accession>
<dbReference type="Proteomes" id="UP001066276">
    <property type="component" value="Chromosome 5"/>
</dbReference>
<reference evidence="1" key="1">
    <citation type="journal article" date="2022" name="bioRxiv">
        <title>Sequencing and chromosome-scale assembly of the giantPleurodeles waltlgenome.</title>
        <authorList>
            <person name="Brown T."/>
            <person name="Elewa A."/>
            <person name="Iarovenko S."/>
            <person name="Subramanian E."/>
            <person name="Araus A.J."/>
            <person name="Petzold A."/>
            <person name="Susuki M."/>
            <person name="Suzuki K.-i.T."/>
            <person name="Hayashi T."/>
            <person name="Toyoda A."/>
            <person name="Oliveira C."/>
            <person name="Osipova E."/>
            <person name="Leigh N.D."/>
            <person name="Simon A."/>
            <person name="Yun M.H."/>
        </authorList>
    </citation>
    <scope>NUCLEOTIDE SEQUENCE</scope>
    <source>
        <strain evidence="1">20211129_DDA</strain>
        <tissue evidence="1">Liver</tissue>
    </source>
</reference>
<evidence type="ECO:0000313" key="1">
    <source>
        <dbReference type="EMBL" id="KAJ1152034.1"/>
    </source>
</evidence>
<organism evidence="1 2">
    <name type="scientific">Pleurodeles waltl</name>
    <name type="common">Iberian ribbed newt</name>
    <dbReference type="NCBI Taxonomy" id="8319"/>
    <lineage>
        <taxon>Eukaryota</taxon>
        <taxon>Metazoa</taxon>
        <taxon>Chordata</taxon>
        <taxon>Craniata</taxon>
        <taxon>Vertebrata</taxon>
        <taxon>Euteleostomi</taxon>
        <taxon>Amphibia</taxon>
        <taxon>Batrachia</taxon>
        <taxon>Caudata</taxon>
        <taxon>Salamandroidea</taxon>
        <taxon>Salamandridae</taxon>
        <taxon>Pleurodelinae</taxon>
        <taxon>Pleurodeles</taxon>
    </lineage>
</organism>
<name>A0AAV7RIE8_PLEWA</name>
<sequence>MLVFRDWALMFVRSLKLPVRLGASGMRGCIRGCVLRRLWQARVRLWLLAVPTRSARIAPYLRAGCSCRYHRVARLLAGARPHLFTIGALGEPLRRSRARIPLSQLKHIKPRLRKRAATCQTVQSPKQKDKPLTQLPDTSVSIRCYRRAATGSVAAVRQERTVPDSLSAICTMFSKPDPFKEEYF</sequence>
<keyword evidence="2" id="KW-1185">Reference proteome</keyword>
<gene>
    <name evidence="1" type="ORF">NDU88_004812</name>
</gene>
<comment type="caution">
    <text evidence="1">The sequence shown here is derived from an EMBL/GenBank/DDBJ whole genome shotgun (WGS) entry which is preliminary data.</text>
</comment>
<protein>
    <submittedName>
        <fullName evidence="1">Uncharacterized protein</fullName>
    </submittedName>
</protein>
<dbReference type="AlphaFoldDB" id="A0AAV7RIE8"/>
<evidence type="ECO:0000313" key="2">
    <source>
        <dbReference type="Proteomes" id="UP001066276"/>
    </source>
</evidence>